<reference evidence="4" key="2">
    <citation type="submission" date="2015-03" db="EMBL/GenBank/DDBJ databases">
        <authorList>
            <consortium name="Pathogen Informatics"/>
            <person name="Murphy D."/>
        </authorList>
    </citation>
    <scope>NUCLEOTIDE SEQUENCE</scope>
    <source>
        <strain evidence="4">N09902308</strain>
    </source>
</reference>
<dbReference type="Proteomes" id="UP000046947">
    <property type="component" value="Unassembled WGS sequence"/>
</dbReference>
<evidence type="ECO:0000313" key="8">
    <source>
        <dbReference type="Proteomes" id="UP000048948"/>
    </source>
</evidence>
<accession>A0A654TT10</accession>
<dbReference type="AlphaFoldDB" id="A0A654TT10"/>
<gene>
    <name evidence="1" type="ORF">ERS007688_03793</name>
    <name evidence="3" type="ORF">ERS007720_01157</name>
    <name evidence="4" type="ORF">ERS007739_02741</name>
    <name evidence="2" type="ORF">ERS027646_02842</name>
</gene>
<evidence type="ECO:0000313" key="1">
    <source>
        <dbReference type="EMBL" id="CFE73558.1"/>
    </source>
</evidence>
<dbReference type="Proteomes" id="UP000048948">
    <property type="component" value="Unassembled WGS sequence"/>
</dbReference>
<reference evidence="5 6" key="1">
    <citation type="submission" date="2015-03" db="EMBL/GenBank/DDBJ databases">
        <authorList>
            <consortium name="Pathogen Informatics"/>
        </authorList>
    </citation>
    <scope>NUCLEOTIDE SEQUENCE [LARGE SCALE GENOMIC DNA]</scope>
    <source>
        <strain evidence="2 8">Bir 172</strain>
        <strain evidence="1 7">H09601792</strain>
        <strain evidence="3 6">M09401471</strain>
        <strain evidence="5">N09902308</strain>
    </source>
</reference>
<dbReference type="EMBL" id="CFOH01000905">
    <property type="protein sequence ID" value="CFE73558.1"/>
    <property type="molecule type" value="Genomic_DNA"/>
</dbReference>
<sequence length="150" mass="16165">MPALGLGVPSFPFGALLFESLKPFVGFGIEALGEDVVALLVVTVGHAVLRRVELLGVVLIGLLERQRDPTALQVDVDDLDHRVVADGNHLIGHLDVTLGQLGDVHQALDTLLDADECTERNQLGDLARHDLPDRVSAGEVPPRVFLSRLE</sequence>
<evidence type="ECO:0000313" key="5">
    <source>
        <dbReference type="Proteomes" id="UP000039021"/>
    </source>
</evidence>
<evidence type="ECO:0000313" key="4">
    <source>
        <dbReference type="EMBL" id="COY52231.1"/>
    </source>
</evidence>
<evidence type="ECO:0000313" key="7">
    <source>
        <dbReference type="Proteomes" id="UP000046947"/>
    </source>
</evidence>
<dbReference type="Proteomes" id="UP000044938">
    <property type="component" value="Unassembled WGS sequence"/>
</dbReference>
<proteinExistence type="predicted"/>
<dbReference type="EMBL" id="CSBK01001301">
    <property type="protein sequence ID" value="COY52231.1"/>
    <property type="molecule type" value="Genomic_DNA"/>
</dbReference>
<dbReference type="Proteomes" id="UP000039021">
    <property type="component" value="Unassembled WGS sequence"/>
</dbReference>
<name>A0A654TT10_MYCTX</name>
<protein>
    <submittedName>
        <fullName evidence="1">Uncharacterized protein</fullName>
    </submittedName>
</protein>
<organism evidence="1 7">
    <name type="scientific">Mycobacterium tuberculosis</name>
    <dbReference type="NCBI Taxonomy" id="1773"/>
    <lineage>
        <taxon>Bacteria</taxon>
        <taxon>Bacillati</taxon>
        <taxon>Actinomycetota</taxon>
        <taxon>Actinomycetes</taxon>
        <taxon>Mycobacteriales</taxon>
        <taxon>Mycobacteriaceae</taxon>
        <taxon>Mycobacterium</taxon>
        <taxon>Mycobacterium tuberculosis complex</taxon>
    </lineage>
</organism>
<dbReference type="EMBL" id="CSAJ01000107">
    <property type="protein sequence ID" value="COV90359.1"/>
    <property type="molecule type" value="Genomic_DNA"/>
</dbReference>
<evidence type="ECO:0000313" key="3">
    <source>
        <dbReference type="EMBL" id="COV90359.1"/>
    </source>
</evidence>
<evidence type="ECO:0000313" key="2">
    <source>
        <dbReference type="EMBL" id="CKT01786.1"/>
    </source>
</evidence>
<dbReference type="EMBL" id="CNGE01000577">
    <property type="protein sequence ID" value="CKT01786.1"/>
    <property type="molecule type" value="Genomic_DNA"/>
</dbReference>
<evidence type="ECO:0000313" key="6">
    <source>
        <dbReference type="Proteomes" id="UP000044938"/>
    </source>
</evidence>